<dbReference type="InterPro" id="IPR006976">
    <property type="entry name" value="VanZ-like"/>
</dbReference>
<name>A0ABW6JX56_9BACI</name>
<organism evidence="3 4">
    <name type="scientific">Cytobacillus mangrovibacter</name>
    <dbReference type="NCBI Taxonomy" id="3299024"/>
    <lineage>
        <taxon>Bacteria</taxon>
        <taxon>Bacillati</taxon>
        <taxon>Bacillota</taxon>
        <taxon>Bacilli</taxon>
        <taxon>Bacillales</taxon>
        <taxon>Bacillaceae</taxon>
        <taxon>Cytobacillus</taxon>
    </lineage>
</organism>
<gene>
    <name evidence="3" type="ORF">ACFYKT_08825</name>
</gene>
<dbReference type="Pfam" id="PF04892">
    <property type="entry name" value="VanZ"/>
    <property type="match status" value="1"/>
</dbReference>
<evidence type="ECO:0000313" key="4">
    <source>
        <dbReference type="Proteomes" id="UP001601058"/>
    </source>
</evidence>
<dbReference type="RefSeq" id="WP_389218427.1">
    <property type="nucleotide sequence ID" value="NZ_JBIACJ010000004.1"/>
</dbReference>
<dbReference type="Proteomes" id="UP001601058">
    <property type="component" value="Unassembled WGS sequence"/>
</dbReference>
<feature type="domain" description="VanZ-like" evidence="2">
    <location>
        <begin position="9"/>
        <end position="155"/>
    </location>
</feature>
<keyword evidence="1" id="KW-0472">Membrane</keyword>
<evidence type="ECO:0000313" key="3">
    <source>
        <dbReference type="EMBL" id="MFE8696439.1"/>
    </source>
</evidence>
<evidence type="ECO:0000259" key="2">
    <source>
        <dbReference type="Pfam" id="PF04892"/>
    </source>
</evidence>
<evidence type="ECO:0000256" key="1">
    <source>
        <dbReference type="SAM" id="Phobius"/>
    </source>
</evidence>
<accession>A0ABW6JX56</accession>
<feature type="transmembrane region" description="Helical" evidence="1">
    <location>
        <begin position="79"/>
        <end position="96"/>
    </location>
</feature>
<proteinExistence type="predicted"/>
<feature type="transmembrane region" description="Helical" evidence="1">
    <location>
        <begin position="140"/>
        <end position="158"/>
    </location>
</feature>
<keyword evidence="4" id="KW-1185">Reference proteome</keyword>
<dbReference type="PIRSF" id="PIRSF019083">
    <property type="entry name" value="UCP019083_VanZ"/>
    <property type="match status" value="1"/>
</dbReference>
<sequence>MLKKFLRIWLPAILIGGLIFFFSSQPYSKQSLIPILANLDGKEGLKAAFSSISFHYSGKEISIAALGINHFIEFFIRKMAHFSFFFLLGFFTLRALSLTLKSARGSVILSVLFIWIFAGLDEWHQSYTGGRTPLIEDSMLDILGGMLAIIIGTILYHVKR</sequence>
<feature type="transmembrane region" description="Helical" evidence="1">
    <location>
        <begin position="103"/>
        <end position="120"/>
    </location>
</feature>
<dbReference type="EMBL" id="JBIACJ010000004">
    <property type="protein sequence ID" value="MFE8696439.1"/>
    <property type="molecule type" value="Genomic_DNA"/>
</dbReference>
<reference evidence="3 4" key="1">
    <citation type="submission" date="2024-08" db="EMBL/GenBank/DDBJ databases">
        <title>Two novel Cytobacillus novel species.</title>
        <authorList>
            <person name="Liu G."/>
        </authorList>
    </citation>
    <scope>NUCLEOTIDE SEQUENCE [LARGE SCALE GENOMIC DNA]</scope>
    <source>
        <strain evidence="3 4">FJAT-53684</strain>
    </source>
</reference>
<dbReference type="InterPro" id="IPR016747">
    <property type="entry name" value="Phosphotransbutyrylase"/>
</dbReference>
<dbReference type="NCBIfam" id="NF037970">
    <property type="entry name" value="vanZ_1"/>
    <property type="match status" value="1"/>
</dbReference>
<protein>
    <submittedName>
        <fullName evidence="3">VanZ family protein</fullName>
    </submittedName>
</protein>
<comment type="caution">
    <text evidence="3">The sequence shown here is derived from an EMBL/GenBank/DDBJ whole genome shotgun (WGS) entry which is preliminary data.</text>
</comment>
<feature type="transmembrane region" description="Helical" evidence="1">
    <location>
        <begin position="5"/>
        <end position="22"/>
    </location>
</feature>
<keyword evidence="1" id="KW-1133">Transmembrane helix</keyword>
<keyword evidence="1" id="KW-0812">Transmembrane</keyword>